<name>A0A1I2HPW0_9BURK</name>
<dbReference type="AlphaFoldDB" id="A0A1I2HPW0"/>
<keyword evidence="2" id="KW-1185">Reference proteome</keyword>
<dbReference type="Proteomes" id="UP000199119">
    <property type="component" value="Unassembled WGS sequence"/>
</dbReference>
<organism evidence="1 2">
    <name type="scientific">Paracidovorax wautersii</name>
    <dbReference type="NCBI Taxonomy" id="1177982"/>
    <lineage>
        <taxon>Bacteria</taxon>
        <taxon>Pseudomonadati</taxon>
        <taxon>Pseudomonadota</taxon>
        <taxon>Betaproteobacteria</taxon>
        <taxon>Burkholderiales</taxon>
        <taxon>Comamonadaceae</taxon>
        <taxon>Paracidovorax</taxon>
    </lineage>
</organism>
<evidence type="ECO:0000313" key="2">
    <source>
        <dbReference type="Proteomes" id="UP000199119"/>
    </source>
</evidence>
<gene>
    <name evidence="1" type="ORF">SAMN04489711_1309</name>
</gene>
<dbReference type="EMBL" id="FONX01000030">
    <property type="protein sequence ID" value="SFF32385.1"/>
    <property type="molecule type" value="Genomic_DNA"/>
</dbReference>
<sequence>MPSSTTAEILRNVIAESINLDVDELRRRVGHIVLTTSDDGKYQELLRRAYHPSTVMALYEPGDVSRDASTIFLVDRIPAGIEKQVVLREIAQKHAWNVKPGDWSLLVRGVKAWDTWGGIEGRIFRAVSQRIERTLGLPGRDKALVVFALQEAVDKKIEPDLKGIGVSGWLQAVFDTLRESMIYLTGNDLAGHGPEDFVRLLQFGTPFKRQIDALEAAERLQREEQQRISARARRMEALDAKFAAAGEAAPGAGREAVLLERIAELTENLRNAKFAIKSMASQGHDDRWYASCYLNDDVTSLVTDVEVVKTMRSALWDIKELVVEDLVISVWGLGDVESLAYLGLETGVGTAGERAALKSILASVQRAADARERLDKKVVLDVIAASAPLLLDATVRAVARDEAPGPGM</sequence>
<reference evidence="2" key="1">
    <citation type="submission" date="2016-10" db="EMBL/GenBank/DDBJ databases">
        <authorList>
            <person name="Varghese N."/>
            <person name="Submissions S."/>
        </authorList>
    </citation>
    <scope>NUCLEOTIDE SEQUENCE [LARGE SCALE GENOMIC DNA]</scope>
    <source>
        <strain evidence="2">DSM 27981</strain>
    </source>
</reference>
<accession>A0A1I2HPW0</accession>
<proteinExistence type="predicted"/>
<protein>
    <submittedName>
        <fullName evidence="1">Uncharacterized protein</fullName>
    </submittedName>
</protein>
<dbReference type="RefSeq" id="WP_139222948.1">
    <property type="nucleotide sequence ID" value="NZ_FONX01000030.1"/>
</dbReference>
<evidence type="ECO:0000313" key="1">
    <source>
        <dbReference type="EMBL" id="SFF32385.1"/>
    </source>
</evidence>